<dbReference type="InterPro" id="IPR041522">
    <property type="entry name" value="CdaR_GGDEF"/>
</dbReference>
<evidence type="ECO:0000313" key="6">
    <source>
        <dbReference type="Proteomes" id="UP000005038"/>
    </source>
</evidence>
<dbReference type="Pfam" id="PF17853">
    <property type="entry name" value="GGDEF_2"/>
    <property type="match status" value="1"/>
</dbReference>
<dbReference type="InterPro" id="IPR051448">
    <property type="entry name" value="CdaR-like_regulators"/>
</dbReference>
<evidence type="ECO:0000259" key="3">
    <source>
        <dbReference type="Pfam" id="PF14361"/>
    </source>
</evidence>
<feature type="domain" description="RsbT co-antagonist protein RsbRD N-terminal" evidence="3">
    <location>
        <begin position="12"/>
        <end position="145"/>
    </location>
</feature>
<feature type="domain" description="CdaR GGDEF-like" evidence="4">
    <location>
        <begin position="164"/>
        <end position="269"/>
    </location>
</feature>
<dbReference type="EMBL" id="BAFB01000238">
    <property type="protein sequence ID" value="GAB36732.1"/>
    <property type="molecule type" value="Genomic_DNA"/>
</dbReference>
<accession>H5TTC4</accession>
<dbReference type="STRING" id="1108044.GOOTI_238_00120"/>
<proteinExistence type="inferred from homology"/>
<keyword evidence="6" id="KW-1185">Reference proteome</keyword>
<reference evidence="5" key="1">
    <citation type="submission" date="2012-02" db="EMBL/GenBank/DDBJ databases">
        <title>Whole genome shotgun sequence of Gordonia otitidis NBRC 100426.</title>
        <authorList>
            <person name="Yoshida I."/>
            <person name="Hosoyama A."/>
            <person name="Tsuchikane K."/>
            <person name="Katsumata H."/>
            <person name="Yamazaki S."/>
            <person name="Fujita N."/>
        </authorList>
    </citation>
    <scope>NUCLEOTIDE SEQUENCE [LARGE SCALE GENOMIC DNA]</scope>
    <source>
        <strain evidence="5">NBRC 100426</strain>
    </source>
</reference>
<dbReference type="InterPro" id="IPR025751">
    <property type="entry name" value="RsbRD_N_dom"/>
</dbReference>
<dbReference type="Pfam" id="PF13556">
    <property type="entry name" value="HTH_30"/>
    <property type="match status" value="1"/>
</dbReference>
<dbReference type="Gene3D" id="1.10.10.2840">
    <property type="entry name" value="PucR C-terminal helix-turn-helix domain"/>
    <property type="match status" value="1"/>
</dbReference>
<feature type="domain" description="PucR C-terminal helix-turn-helix" evidence="2">
    <location>
        <begin position="317"/>
        <end position="368"/>
    </location>
</feature>
<comment type="similarity">
    <text evidence="1">Belongs to the CdaR family.</text>
</comment>
<dbReference type="Pfam" id="PF14361">
    <property type="entry name" value="RsbRD_N"/>
    <property type="match status" value="1"/>
</dbReference>
<dbReference type="Proteomes" id="UP000005038">
    <property type="component" value="Unassembled WGS sequence"/>
</dbReference>
<dbReference type="InterPro" id="IPR042070">
    <property type="entry name" value="PucR_C-HTH_sf"/>
</dbReference>
<sequence>MALVEATTARLDELVDAFLAEVRAASTYETGLIDDEELRETAVSSIGLILRAVSSETPVSELGPVPAELGRRRARQGVPADDLVAAVRIDFNVIWSALLWQATVPDMAVLALHVDELWAVVDEYARSVQNSHHEERAVMSASMREEQQAYLAELFAPGGSLPIRISRIARALDVDPHALFRVAALDETDSDAAHRAARRAEASHAQMYVVRRPGHVVVFWPADDVSREGHLVERQTTALDGVNGGLLLRVDGLAQVPAAVQPAVDILRVTDSSTPGLRTVEDRWAQLSKAHLDSGQRFTATVRAELDELSEPDRVALLDTVGAYLDSGSVNEAARHSFCHRNTVLNRIARFKNLTGLDITVPRDAALAVLLLA</sequence>
<evidence type="ECO:0000256" key="1">
    <source>
        <dbReference type="ARBA" id="ARBA00006754"/>
    </source>
</evidence>
<evidence type="ECO:0000259" key="4">
    <source>
        <dbReference type="Pfam" id="PF17853"/>
    </source>
</evidence>
<evidence type="ECO:0000259" key="2">
    <source>
        <dbReference type="Pfam" id="PF13556"/>
    </source>
</evidence>
<evidence type="ECO:0000313" key="5">
    <source>
        <dbReference type="EMBL" id="GAB36732.1"/>
    </source>
</evidence>
<name>H5TTC4_GORO1</name>
<gene>
    <name evidence="5" type="ORF">GOOTI_238_00120</name>
</gene>
<dbReference type="AlphaFoldDB" id="H5TTC4"/>
<organism evidence="5 6">
    <name type="scientific">Gordonia otitidis (strain DSM 44809 / CCUG 52243 / JCM 12355 / NBRC 100426 / IFM 10032)</name>
    <dbReference type="NCBI Taxonomy" id="1108044"/>
    <lineage>
        <taxon>Bacteria</taxon>
        <taxon>Bacillati</taxon>
        <taxon>Actinomycetota</taxon>
        <taxon>Actinomycetes</taxon>
        <taxon>Mycobacteriales</taxon>
        <taxon>Gordoniaceae</taxon>
        <taxon>Gordonia</taxon>
    </lineage>
</organism>
<protein>
    <submittedName>
        <fullName evidence="5">Transcriptional regulator</fullName>
    </submittedName>
</protein>
<dbReference type="PANTHER" id="PTHR33744">
    <property type="entry name" value="CARBOHYDRATE DIACID REGULATOR"/>
    <property type="match status" value="1"/>
</dbReference>
<comment type="caution">
    <text evidence="5">The sequence shown here is derived from an EMBL/GenBank/DDBJ whole genome shotgun (WGS) entry which is preliminary data.</text>
</comment>
<dbReference type="PANTHER" id="PTHR33744:SF17">
    <property type="entry name" value="CONSERVED PROTEIN"/>
    <property type="match status" value="1"/>
</dbReference>
<dbReference type="InterPro" id="IPR025736">
    <property type="entry name" value="PucR_C-HTH_dom"/>
</dbReference>